<dbReference type="InterPro" id="IPR000073">
    <property type="entry name" value="AB_hydrolase_1"/>
</dbReference>
<dbReference type="InterPro" id="IPR000639">
    <property type="entry name" value="Epox_hydrolase-like"/>
</dbReference>
<accession>A0ABW6XFP4</accession>
<dbReference type="SUPFAM" id="SSF53474">
    <property type="entry name" value="alpha/beta-Hydrolases"/>
    <property type="match status" value="1"/>
</dbReference>
<evidence type="ECO:0000313" key="4">
    <source>
        <dbReference type="Proteomes" id="UP001602322"/>
    </source>
</evidence>
<dbReference type="InterPro" id="IPR050266">
    <property type="entry name" value="AB_hydrolase_sf"/>
</dbReference>
<reference evidence="3 4" key="1">
    <citation type="submission" date="2024-10" db="EMBL/GenBank/DDBJ databases">
        <title>The Natural Products Discovery Center: Release of the First 8490 Sequenced Strains for Exploring Actinobacteria Biosynthetic Diversity.</title>
        <authorList>
            <person name="Kalkreuter E."/>
            <person name="Kautsar S.A."/>
            <person name="Yang D."/>
            <person name="Bader C.D."/>
            <person name="Teijaro C.N."/>
            <person name="Fluegel L."/>
            <person name="Davis C.M."/>
            <person name="Simpson J.R."/>
            <person name="Lauterbach L."/>
            <person name="Steele A.D."/>
            <person name="Gui C."/>
            <person name="Meng S."/>
            <person name="Li G."/>
            <person name="Viehrig K."/>
            <person name="Ye F."/>
            <person name="Su P."/>
            <person name="Kiefer A.F."/>
            <person name="Nichols A."/>
            <person name="Cepeda A.J."/>
            <person name="Yan W."/>
            <person name="Fan B."/>
            <person name="Jiang Y."/>
            <person name="Adhikari A."/>
            <person name="Zheng C.-J."/>
            <person name="Schuster L."/>
            <person name="Cowan T.M."/>
            <person name="Smanski M.J."/>
            <person name="Chevrette M.G."/>
            <person name="De Carvalho L.P.S."/>
            <person name="Shen B."/>
        </authorList>
    </citation>
    <scope>NUCLEOTIDE SEQUENCE [LARGE SCALE GENOMIC DNA]</scope>
    <source>
        <strain evidence="3 4">NPDC012540</strain>
    </source>
</reference>
<sequence>MPEEIIRSLTVDGLRYGYRVLPRDPAAGGAPATEPVLVIGGALQGMFGWPQMDDHLGPVADVVTADLPGMGTADPLPPGPGAPVLRAAVTGIMDDLGAPRINLFGFSYGAAVAFDCARHDPGRIARLVLGGVPTHIGEEQRDYWHRATRRLAEGDAEGFASLAADGLMCLDPDRHVHRRELARRYVRRSFLHALAHSGHAAESLRRALGDRPDFSGGLSGVPALVFAGEHDTVTSPERQREFAGTIEGSRFLTLPDSDHWVVLERSEEVAALVTRFFTGGALEPAAAPLPHQTRAPVVPPAESAPASPRHHASPTPRTGPR</sequence>
<dbReference type="PANTHER" id="PTHR43798:SF33">
    <property type="entry name" value="HYDROLASE, PUTATIVE (AFU_ORTHOLOGUE AFUA_2G14860)-RELATED"/>
    <property type="match status" value="1"/>
</dbReference>
<dbReference type="PANTHER" id="PTHR43798">
    <property type="entry name" value="MONOACYLGLYCEROL LIPASE"/>
    <property type="match status" value="1"/>
</dbReference>
<feature type="compositionally biased region" description="Low complexity" evidence="1">
    <location>
        <begin position="288"/>
        <end position="307"/>
    </location>
</feature>
<dbReference type="EMBL" id="JBIBEG010000013">
    <property type="protein sequence ID" value="MFF5900577.1"/>
    <property type="molecule type" value="Genomic_DNA"/>
</dbReference>
<dbReference type="PRINTS" id="PR00412">
    <property type="entry name" value="EPOXHYDRLASE"/>
</dbReference>
<dbReference type="RefSeq" id="WP_387908670.1">
    <property type="nucleotide sequence ID" value="NZ_JBIBEG010000013.1"/>
</dbReference>
<evidence type="ECO:0000259" key="2">
    <source>
        <dbReference type="Pfam" id="PF00561"/>
    </source>
</evidence>
<protein>
    <submittedName>
        <fullName evidence="3">Alpha/beta fold hydrolase</fullName>
    </submittedName>
</protein>
<gene>
    <name evidence="3" type="ORF">ACFY8O_32290</name>
</gene>
<dbReference type="Pfam" id="PF00561">
    <property type="entry name" value="Abhydrolase_1"/>
    <property type="match status" value="1"/>
</dbReference>
<dbReference type="GO" id="GO:0016787">
    <property type="term" value="F:hydrolase activity"/>
    <property type="evidence" value="ECO:0007669"/>
    <property type="project" value="UniProtKB-KW"/>
</dbReference>
<name>A0ABW6XFP4_9ACTN</name>
<feature type="domain" description="AB hydrolase-1" evidence="2">
    <location>
        <begin position="35"/>
        <end position="265"/>
    </location>
</feature>
<dbReference type="Gene3D" id="3.40.50.1820">
    <property type="entry name" value="alpha/beta hydrolase"/>
    <property type="match status" value="1"/>
</dbReference>
<evidence type="ECO:0000256" key="1">
    <source>
        <dbReference type="SAM" id="MobiDB-lite"/>
    </source>
</evidence>
<organism evidence="3 4">
    <name type="scientific">Streptomyces argenteolus</name>
    <dbReference type="NCBI Taxonomy" id="67274"/>
    <lineage>
        <taxon>Bacteria</taxon>
        <taxon>Bacillati</taxon>
        <taxon>Actinomycetota</taxon>
        <taxon>Actinomycetes</taxon>
        <taxon>Kitasatosporales</taxon>
        <taxon>Streptomycetaceae</taxon>
        <taxon>Streptomyces</taxon>
    </lineage>
</organism>
<dbReference type="InterPro" id="IPR029058">
    <property type="entry name" value="AB_hydrolase_fold"/>
</dbReference>
<comment type="caution">
    <text evidence="3">The sequence shown here is derived from an EMBL/GenBank/DDBJ whole genome shotgun (WGS) entry which is preliminary data.</text>
</comment>
<evidence type="ECO:0000313" key="3">
    <source>
        <dbReference type="EMBL" id="MFF5900577.1"/>
    </source>
</evidence>
<proteinExistence type="predicted"/>
<dbReference type="Proteomes" id="UP001602322">
    <property type="component" value="Unassembled WGS sequence"/>
</dbReference>
<keyword evidence="3" id="KW-0378">Hydrolase</keyword>
<feature type="region of interest" description="Disordered" evidence="1">
    <location>
        <begin position="288"/>
        <end position="321"/>
    </location>
</feature>
<keyword evidence="4" id="KW-1185">Reference proteome</keyword>
<dbReference type="PRINTS" id="PR00111">
    <property type="entry name" value="ABHYDROLASE"/>
</dbReference>